<dbReference type="Proteomes" id="UP000032142">
    <property type="component" value="Unassembled WGS sequence"/>
</dbReference>
<evidence type="ECO:0000313" key="2">
    <source>
        <dbReference type="Proteomes" id="UP000032142"/>
    </source>
</evidence>
<dbReference type="AlphaFoldDB" id="A0A0B0NIK9"/>
<accession>A0A0B0NIK9</accession>
<sequence>MRCSSLLEWHDRVFHPCELCFDSARLTWPCGLPV</sequence>
<name>A0A0B0NIK9_GOSAR</name>
<proteinExistence type="predicted"/>
<organism evidence="1 2">
    <name type="scientific">Gossypium arboreum</name>
    <name type="common">Tree cotton</name>
    <name type="synonym">Gossypium nanking</name>
    <dbReference type="NCBI Taxonomy" id="29729"/>
    <lineage>
        <taxon>Eukaryota</taxon>
        <taxon>Viridiplantae</taxon>
        <taxon>Streptophyta</taxon>
        <taxon>Embryophyta</taxon>
        <taxon>Tracheophyta</taxon>
        <taxon>Spermatophyta</taxon>
        <taxon>Magnoliopsida</taxon>
        <taxon>eudicotyledons</taxon>
        <taxon>Gunneridae</taxon>
        <taxon>Pentapetalae</taxon>
        <taxon>rosids</taxon>
        <taxon>malvids</taxon>
        <taxon>Malvales</taxon>
        <taxon>Malvaceae</taxon>
        <taxon>Malvoideae</taxon>
        <taxon>Gossypium</taxon>
    </lineage>
</organism>
<dbReference type="EMBL" id="KN398114">
    <property type="protein sequence ID" value="KHG12685.1"/>
    <property type="molecule type" value="Genomic_DNA"/>
</dbReference>
<protein>
    <submittedName>
        <fullName evidence="1">Uncharacterized protein</fullName>
    </submittedName>
</protein>
<keyword evidence="2" id="KW-1185">Reference proteome</keyword>
<gene>
    <name evidence="1" type="ORF">F383_18055</name>
</gene>
<reference evidence="2" key="1">
    <citation type="submission" date="2014-09" db="EMBL/GenBank/DDBJ databases">
        <authorList>
            <person name="Mudge J."/>
            <person name="Ramaraj T."/>
            <person name="Lindquist I.E."/>
            <person name="Bharti A.K."/>
            <person name="Sundararajan A."/>
            <person name="Cameron C.T."/>
            <person name="Woodward J.E."/>
            <person name="May G.D."/>
            <person name="Brubaker C."/>
            <person name="Broadhvest J."/>
            <person name="Wilkins T.A."/>
        </authorList>
    </citation>
    <scope>NUCLEOTIDE SEQUENCE</scope>
    <source>
        <strain evidence="2">cv. AKA8401</strain>
    </source>
</reference>
<evidence type="ECO:0000313" key="1">
    <source>
        <dbReference type="EMBL" id="KHG12685.1"/>
    </source>
</evidence>